<dbReference type="PANTHER" id="PTHR30303:SF0">
    <property type="entry name" value="CARBAMOYL DEHYDRATASE HYPE"/>
    <property type="match status" value="1"/>
</dbReference>
<dbReference type="CDD" id="cd02197">
    <property type="entry name" value="HypE"/>
    <property type="match status" value="1"/>
</dbReference>
<comment type="similarity">
    <text evidence="1">Belongs to the HypE family.</text>
</comment>
<accession>A0AAD1HKB8</accession>
<evidence type="ECO:0000256" key="1">
    <source>
        <dbReference type="ARBA" id="ARBA00006243"/>
    </source>
</evidence>
<dbReference type="Pfam" id="PF00586">
    <property type="entry name" value="AIRS"/>
    <property type="match status" value="1"/>
</dbReference>
<dbReference type="InterPro" id="IPR016188">
    <property type="entry name" value="PurM-like_N"/>
</dbReference>
<protein>
    <submittedName>
        <fullName evidence="5">Hydrogenase expression/formation protein HypE</fullName>
    </submittedName>
</protein>
<organism evidence="5 6">
    <name type="scientific">Mycolicibacterium aichiense</name>
    <dbReference type="NCBI Taxonomy" id="1799"/>
    <lineage>
        <taxon>Bacteria</taxon>
        <taxon>Bacillati</taxon>
        <taxon>Actinomycetota</taxon>
        <taxon>Actinomycetes</taxon>
        <taxon>Mycobacteriales</taxon>
        <taxon>Mycobacteriaceae</taxon>
        <taxon>Mycolicibacterium</taxon>
    </lineage>
</organism>
<dbReference type="InterPro" id="IPR036921">
    <property type="entry name" value="PurM-like_N_sf"/>
</dbReference>
<feature type="domain" description="PurM-like C-terminal" evidence="4">
    <location>
        <begin position="227"/>
        <end position="376"/>
    </location>
</feature>
<evidence type="ECO:0000256" key="2">
    <source>
        <dbReference type="SAM" id="MobiDB-lite"/>
    </source>
</evidence>
<dbReference type="KEGG" id="maic:MAIC_17760"/>
<dbReference type="Proteomes" id="UP000467327">
    <property type="component" value="Chromosome"/>
</dbReference>
<gene>
    <name evidence="5" type="primary">hypE</name>
    <name evidence="5" type="ORF">MAIC_17760</name>
</gene>
<evidence type="ECO:0000313" key="6">
    <source>
        <dbReference type="Proteomes" id="UP000467327"/>
    </source>
</evidence>
<feature type="region of interest" description="Disordered" evidence="2">
    <location>
        <begin position="1"/>
        <end position="22"/>
    </location>
</feature>
<evidence type="ECO:0000259" key="3">
    <source>
        <dbReference type="Pfam" id="PF00586"/>
    </source>
</evidence>
<dbReference type="InterPro" id="IPR010918">
    <property type="entry name" value="PurM-like_C_dom"/>
</dbReference>
<proteinExistence type="inferred from homology"/>
<dbReference type="NCBIfam" id="TIGR02124">
    <property type="entry name" value="hypE"/>
    <property type="match status" value="1"/>
</dbReference>
<dbReference type="InterPro" id="IPR036676">
    <property type="entry name" value="PurM-like_C_sf"/>
</dbReference>
<dbReference type="Gene3D" id="3.90.650.10">
    <property type="entry name" value="PurM-like C-terminal domain"/>
    <property type="match status" value="1"/>
</dbReference>
<dbReference type="SUPFAM" id="SSF55326">
    <property type="entry name" value="PurM N-terminal domain-like"/>
    <property type="match status" value="1"/>
</dbReference>
<dbReference type="GO" id="GO:0051604">
    <property type="term" value="P:protein maturation"/>
    <property type="evidence" value="ECO:0007669"/>
    <property type="project" value="TreeGrafter"/>
</dbReference>
<dbReference type="SUPFAM" id="SSF56042">
    <property type="entry name" value="PurM C-terminal domain-like"/>
    <property type="match status" value="1"/>
</dbReference>
<dbReference type="InterPro" id="IPR011854">
    <property type="entry name" value="HypE"/>
</dbReference>
<evidence type="ECO:0000313" key="5">
    <source>
        <dbReference type="EMBL" id="BBX06973.1"/>
    </source>
</evidence>
<dbReference type="AlphaFoldDB" id="A0AAD1HKB8"/>
<dbReference type="Pfam" id="PF02769">
    <property type="entry name" value="AIRS_C"/>
    <property type="match status" value="1"/>
</dbReference>
<name>A0AAD1HKB8_9MYCO</name>
<sequence length="404" mass="40949">MSDSAGRSEATRGVVPAGRSEATRGVVPVGRSEATRGVVPAGRSEATRGVVPVAIDPSDWLCPLPLRETKRIVLGHGGGGILSEELIENLFLPAFGSAGGPSRDSAVLAVAGGRIALTTDSYVVNPLFFPGGNIGDLAVNGTINDLACSGAQPLGLTAGFIIEEGLELEVLGSVAQTMGKAAAGAGVGIVTGDTKVVGRGSADGLFINTAGVGVIPDGVRIGPEQARPGDHVIVSGNLGEHGVAIMSVREGIDFGTTVVTDSAPLHRLVAAMLATVPDPNVVHALRDPTRGGLVASTVEIARAAGVGVELDEQRIPVPDSVASACSFLGLDPLQVANEGKLVAFVDPAHSDAVLAAMRSRPEGAGAVVIGRAVEDHPGMVVGRTPFGTTRVIERELGEQLPRIC</sequence>
<feature type="domain" description="PurM-like N-terminal" evidence="3">
    <location>
        <begin position="103"/>
        <end position="215"/>
    </location>
</feature>
<dbReference type="PANTHER" id="PTHR30303">
    <property type="entry name" value="HYDROGENASE ISOENZYMES FORMATION PROTEIN HYPE"/>
    <property type="match status" value="1"/>
</dbReference>
<reference evidence="5 6" key="1">
    <citation type="journal article" date="2019" name="Emerg. Microbes Infect.">
        <title>Comprehensive subspecies identification of 175 nontuberculous mycobacteria species based on 7547 genomic profiles.</title>
        <authorList>
            <person name="Matsumoto Y."/>
            <person name="Kinjo T."/>
            <person name="Motooka D."/>
            <person name="Nabeya D."/>
            <person name="Jung N."/>
            <person name="Uechi K."/>
            <person name="Horii T."/>
            <person name="Iida T."/>
            <person name="Fujita J."/>
            <person name="Nakamura S."/>
        </authorList>
    </citation>
    <scope>NUCLEOTIDE SEQUENCE [LARGE SCALE GENOMIC DNA]</scope>
    <source>
        <strain evidence="5 6">JCM 6376</strain>
    </source>
</reference>
<evidence type="ECO:0000259" key="4">
    <source>
        <dbReference type="Pfam" id="PF02769"/>
    </source>
</evidence>
<dbReference type="Gene3D" id="3.30.1330.10">
    <property type="entry name" value="PurM-like, N-terminal domain"/>
    <property type="match status" value="1"/>
</dbReference>
<dbReference type="EMBL" id="AP022561">
    <property type="protein sequence ID" value="BBX06973.1"/>
    <property type="molecule type" value="Genomic_DNA"/>
</dbReference>
<keyword evidence="6" id="KW-1185">Reference proteome</keyword>